<dbReference type="EMBL" id="KZ613533">
    <property type="protein sequence ID" value="PMD13314.1"/>
    <property type="molecule type" value="Genomic_DNA"/>
</dbReference>
<dbReference type="Proteomes" id="UP000235672">
    <property type="component" value="Unassembled WGS sequence"/>
</dbReference>
<sequence length="274" mass="29714">MTMSSHQRDSKVPRRPQNTINYLSNLLARSRGYGTQPVDVVLDDEETAWVDEFGEHVVVDGQGIGHLGVGIERASKPKILTNDLASRLDILARRLLIIRDSPARSSSRTRFLWDGESNAFIESADNKGPLSITGTARHADAIPSMRRGTGVHRAAIKVKKEACAVKSAVLLFCCAAMPSLSKAIVAAPAETGMLTPPMPMIAGYGAVPLVGAWIVAEKVMDLPPFEAMTVSLPPAKEPVTKRRIIFDLGYDNATLRVHFGRSTHSCIKVFGMIS</sequence>
<name>A0A2J6PH17_9HELO</name>
<accession>A0A2J6PH17</accession>
<gene>
    <name evidence="1" type="ORF">NA56DRAFT_712220</name>
</gene>
<organism evidence="1 2">
    <name type="scientific">Hyaloscypha hepaticicola</name>
    <dbReference type="NCBI Taxonomy" id="2082293"/>
    <lineage>
        <taxon>Eukaryota</taxon>
        <taxon>Fungi</taxon>
        <taxon>Dikarya</taxon>
        <taxon>Ascomycota</taxon>
        <taxon>Pezizomycotina</taxon>
        <taxon>Leotiomycetes</taxon>
        <taxon>Helotiales</taxon>
        <taxon>Hyaloscyphaceae</taxon>
        <taxon>Hyaloscypha</taxon>
    </lineage>
</organism>
<evidence type="ECO:0000313" key="2">
    <source>
        <dbReference type="Proteomes" id="UP000235672"/>
    </source>
</evidence>
<proteinExistence type="predicted"/>
<protein>
    <submittedName>
        <fullName evidence="1">Uncharacterized protein</fullName>
    </submittedName>
</protein>
<evidence type="ECO:0000313" key="1">
    <source>
        <dbReference type="EMBL" id="PMD13314.1"/>
    </source>
</evidence>
<keyword evidence="2" id="KW-1185">Reference proteome</keyword>
<reference evidence="1 2" key="1">
    <citation type="submission" date="2016-05" db="EMBL/GenBank/DDBJ databases">
        <title>A degradative enzymes factory behind the ericoid mycorrhizal symbiosis.</title>
        <authorList>
            <consortium name="DOE Joint Genome Institute"/>
            <person name="Martino E."/>
            <person name="Morin E."/>
            <person name="Grelet G."/>
            <person name="Kuo A."/>
            <person name="Kohler A."/>
            <person name="Daghino S."/>
            <person name="Barry K."/>
            <person name="Choi C."/>
            <person name="Cichocki N."/>
            <person name="Clum A."/>
            <person name="Copeland A."/>
            <person name="Hainaut M."/>
            <person name="Haridas S."/>
            <person name="Labutti K."/>
            <person name="Lindquist E."/>
            <person name="Lipzen A."/>
            <person name="Khouja H.-R."/>
            <person name="Murat C."/>
            <person name="Ohm R."/>
            <person name="Olson A."/>
            <person name="Spatafora J."/>
            <person name="Veneault-Fourrey C."/>
            <person name="Henrissat B."/>
            <person name="Grigoriev I."/>
            <person name="Martin F."/>
            <person name="Perotto S."/>
        </authorList>
    </citation>
    <scope>NUCLEOTIDE SEQUENCE [LARGE SCALE GENOMIC DNA]</scope>
    <source>
        <strain evidence="1 2">UAMH 7357</strain>
    </source>
</reference>
<dbReference type="AlphaFoldDB" id="A0A2J6PH17"/>